<protein>
    <submittedName>
        <fullName evidence="2">47c7fff1-f905-45d8-8d8b-d2e1cfeaa768</fullName>
    </submittedName>
</protein>
<evidence type="ECO:0000313" key="3">
    <source>
        <dbReference type="Proteomes" id="UP000289323"/>
    </source>
</evidence>
<proteinExistence type="predicted"/>
<organism evidence="2 3">
    <name type="scientific">Thermothielavioides terrestris</name>
    <dbReference type="NCBI Taxonomy" id="2587410"/>
    <lineage>
        <taxon>Eukaryota</taxon>
        <taxon>Fungi</taxon>
        <taxon>Dikarya</taxon>
        <taxon>Ascomycota</taxon>
        <taxon>Pezizomycotina</taxon>
        <taxon>Sordariomycetes</taxon>
        <taxon>Sordariomycetidae</taxon>
        <taxon>Sordariales</taxon>
        <taxon>Chaetomiaceae</taxon>
        <taxon>Thermothielavioides</taxon>
    </lineage>
</organism>
<dbReference type="AlphaFoldDB" id="A0A446BXY9"/>
<accession>A0A446BXY9</accession>
<name>A0A446BXY9_9PEZI</name>
<evidence type="ECO:0000313" key="2">
    <source>
        <dbReference type="EMBL" id="SPQ27359.1"/>
    </source>
</evidence>
<feature type="region of interest" description="Disordered" evidence="1">
    <location>
        <begin position="1"/>
        <end position="29"/>
    </location>
</feature>
<sequence>MHGTSCPKCGAASDGVSKTCGSCGATCPN</sequence>
<reference evidence="2 3" key="1">
    <citation type="submission" date="2018-04" db="EMBL/GenBank/DDBJ databases">
        <authorList>
            <person name="Huttner S."/>
            <person name="Dainat J."/>
        </authorList>
    </citation>
    <scope>NUCLEOTIDE SEQUENCE [LARGE SCALE GENOMIC DNA]</scope>
</reference>
<evidence type="ECO:0000256" key="1">
    <source>
        <dbReference type="SAM" id="MobiDB-lite"/>
    </source>
</evidence>
<dbReference type="Proteomes" id="UP000289323">
    <property type="component" value="Unassembled WGS sequence"/>
</dbReference>
<dbReference type="EMBL" id="OUUZ01000019">
    <property type="protein sequence ID" value="SPQ27359.1"/>
    <property type="molecule type" value="Genomic_DNA"/>
</dbReference>
<gene>
    <name evidence="2" type="ORF">TT172_LOCUS9778</name>
</gene>